<evidence type="ECO:0000313" key="2">
    <source>
        <dbReference type="Proteomes" id="UP000814033"/>
    </source>
</evidence>
<protein>
    <submittedName>
        <fullName evidence="1">Uncharacterized protein</fullName>
    </submittedName>
</protein>
<reference evidence="1" key="1">
    <citation type="submission" date="2021-02" db="EMBL/GenBank/DDBJ databases">
        <authorList>
            <consortium name="DOE Joint Genome Institute"/>
            <person name="Ahrendt S."/>
            <person name="Looney B.P."/>
            <person name="Miyauchi S."/>
            <person name="Morin E."/>
            <person name="Drula E."/>
            <person name="Courty P.E."/>
            <person name="Chicoki N."/>
            <person name="Fauchery L."/>
            <person name="Kohler A."/>
            <person name="Kuo A."/>
            <person name="Labutti K."/>
            <person name="Pangilinan J."/>
            <person name="Lipzen A."/>
            <person name="Riley R."/>
            <person name="Andreopoulos W."/>
            <person name="He G."/>
            <person name="Johnson J."/>
            <person name="Barry K.W."/>
            <person name="Grigoriev I.V."/>
            <person name="Nagy L."/>
            <person name="Hibbett D."/>
            <person name="Henrissat B."/>
            <person name="Matheny P.B."/>
            <person name="Labbe J."/>
            <person name="Martin F."/>
        </authorList>
    </citation>
    <scope>NUCLEOTIDE SEQUENCE</scope>
    <source>
        <strain evidence="1">FP105234-sp</strain>
    </source>
</reference>
<comment type="caution">
    <text evidence="1">The sequence shown here is derived from an EMBL/GenBank/DDBJ whole genome shotgun (WGS) entry which is preliminary data.</text>
</comment>
<gene>
    <name evidence="1" type="ORF">FA95DRAFT_1506931</name>
</gene>
<reference evidence="1" key="2">
    <citation type="journal article" date="2022" name="New Phytol.">
        <title>Evolutionary transition to the ectomycorrhizal habit in the genomes of a hyperdiverse lineage of mushroom-forming fungi.</title>
        <authorList>
            <person name="Looney B."/>
            <person name="Miyauchi S."/>
            <person name="Morin E."/>
            <person name="Drula E."/>
            <person name="Courty P.E."/>
            <person name="Kohler A."/>
            <person name="Kuo A."/>
            <person name="LaButti K."/>
            <person name="Pangilinan J."/>
            <person name="Lipzen A."/>
            <person name="Riley R."/>
            <person name="Andreopoulos W."/>
            <person name="He G."/>
            <person name="Johnson J."/>
            <person name="Nolan M."/>
            <person name="Tritt A."/>
            <person name="Barry K.W."/>
            <person name="Grigoriev I.V."/>
            <person name="Nagy L.G."/>
            <person name="Hibbett D."/>
            <person name="Henrissat B."/>
            <person name="Matheny P.B."/>
            <person name="Labbe J."/>
            <person name="Martin F.M."/>
        </authorList>
    </citation>
    <scope>NUCLEOTIDE SEQUENCE</scope>
    <source>
        <strain evidence="1">FP105234-sp</strain>
    </source>
</reference>
<proteinExistence type="predicted"/>
<sequence>MWTSLEQLTFLWERFPVYRDHQAEQTTVDFWGPLFTDWLVLWPETDAPEWNKKVSGDDGPNIRTVRGVVSTASIVALTNRRQRLKQWFNNKSRTASSGSGGKRVLDLTGRTARRRLAPYQTYQTLYWTSKLQAIVEPEWQEHLDTTPGETASGALAFRNRRCRELLAEESDEVRNQVAAAFDEGVGEEIQADVDPTEAKLQELQE</sequence>
<keyword evidence="2" id="KW-1185">Reference proteome</keyword>
<accession>A0ACB8R0A4</accession>
<name>A0ACB8R0A4_9AGAM</name>
<dbReference type="EMBL" id="MU276922">
    <property type="protein sequence ID" value="KAI0037480.1"/>
    <property type="molecule type" value="Genomic_DNA"/>
</dbReference>
<evidence type="ECO:0000313" key="1">
    <source>
        <dbReference type="EMBL" id="KAI0037480.1"/>
    </source>
</evidence>
<dbReference type="Proteomes" id="UP000814033">
    <property type="component" value="Unassembled WGS sequence"/>
</dbReference>
<organism evidence="1 2">
    <name type="scientific">Auriscalpium vulgare</name>
    <dbReference type="NCBI Taxonomy" id="40419"/>
    <lineage>
        <taxon>Eukaryota</taxon>
        <taxon>Fungi</taxon>
        <taxon>Dikarya</taxon>
        <taxon>Basidiomycota</taxon>
        <taxon>Agaricomycotina</taxon>
        <taxon>Agaricomycetes</taxon>
        <taxon>Russulales</taxon>
        <taxon>Auriscalpiaceae</taxon>
        <taxon>Auriscalpium</taxon>
    </lineage>
</organism>